<dbReference type="AlphaFoldDB" id="A0A0K2UT84"/>
<organism evidence="1">
    <name type="scientific">Lepeophtheirus salmonis</name>
    <name type="common">Salmon louse</name>
    <name type="synonym">Caligus salmonis</name>
    <dbReference type="NCBI Taxonomy" id="72036"/>
    <lineage>
        <taxon>Eukaryota</taxon>
        <taxon>Metazoa</taxon>
        <taxon>Ecdysozoa</taxon>
        <taxon>Arthropoda</taxon>
        <taxon>Crustacea</taxon>
        <taxon>Multicrustacea</taxon>
        <taxon>Hexanauplia</taxon>
        <taxon>Copepoda</taxon>
        <taxon>Siphonostomatoida</taxon>
        <taxon>Caligidae</taxon>
        <taxon>Lepeophtheirus</taxon>
    </lineage>
</organism>
<name>A0A0K2UT84_LEPSM</name>
<proteinExistence type="predicted"/>
<dbReference type="EMBL" id="HACA01023746">
    <property type="protein sequence ID" value="CDW41107.1"/>
    <property type="molecule type" value="Transcribed_RNA"/>
</dbReference>
<sequence length="151" mass="17447">MRKVSQMVKLSIRMRRWRRRRRKLSISSSKWNSFSRRGSTRPNGCNRITNISWTKGTIAPCRRTVIIKVIVISGVGMMRRGRRIPPRVELLLLERHEVHVLLLLLLLLVVVRLRTSCSRGAVPHSRNHLGPTSTFSLHDGIACFHLRHSSL</sequence>
<protein>
    <submittedName>
        <fullName evidence="1">Uncharacterized protein</fullName>
    </submittedName>
</protein>
<accession>A0A0K2UT84</accession>
<reference evidence="1" key="1">
    <citation type="submission" date="2014-05" db="EMBL/GenBank/DDBJ databases">
        <authorList>
            <person name="Chronopoulou M."/>
        </authorList>
    </citation>
    <scope>NUCLEOTIDE SEQUENCE</scope>
    <source>
        <tissue evidence="1">Whole organism</tissue>
    </source>
</reference>
<evidence type="ECO:0000313" key="1">
    <source>
        <dbReference type="EMBL" id="CDW41107.1"/>
    </source>
</evidence>